<evidence type="ECO:0000259" key="1">
    <source>
        <dbReference type="Pfam" id="PF00535"/>
    </source>
</evidence>
<name>A0A7I8DX08_9FIRM</name>
<accession>A0A7I8DX08</accession>
<reference evidence="2 3" key="1">
    <citation type="submission" date="2020-08" db="EMBL/GenBank/DDBJ databases">
        <title>Draft genome sequencing of an Anaerocolumna strain isolated from anoxic soil subjected to BSD treatment.</title>
        <authorList>
            <person name="Uek A."/>
            <person name="Tonouchi A."/>
        </authorList>
    </citation>
    <scope>NUCLEOTIDE SEQUENCE [LARGE SCALE GENOMIC DNA]</scope>
    <source>
        <strain evidence="2 3">CTTW</strain>
    </source>
</reference>
<dbReference type="AlphaFoldDB" id="A0A7I8DX08"/>
<evidence type="ECO:0000313" key="3">
    <source>
        <dbReference type="Proteomes" id="UP000515703"/>
    </source>
</evidence>
<dbReference type="Pfam" id="PF00535">
    <property type="entry name" value="Glycos_transf_2"/>
    <property type="match status" value="1"/>
</dbReference>
<dbReference type="PANTHER" id="PTHR22916">
    <property type="entry name" value="GLYCOSYLTRANSFERASE"/>
    <property type="match status" value="1"/>
</dbReference>
<dbReference type="CDD" id="cd00761">
    <property type="entry name" value="Glyco_tranf_GTA_type"/>
    <property type="match status" value="1"/>
</dbReference>
<dbReference type="SUPFAM" id="SSF53448">
    <property type="entry name" value="Nucleotide-diphospho-sugar transferases"/>
    <property type="match status" value="1"/>
</dbReference>
<reference evidence="2 3" key="2">
    <citation type="submission" date="2020-08" db="EMBL/GenBank/DDBJ databases">
        <authorList>
            <person name="Ueki A."/>
            <person name="Tonouchi A."/>
        </authorList>
    </citation>
    <scope>NUCLEOTIDE SEQUENCE [LARGE SCALE GENOMIC DNA]</scope>
    <source>
        <strain evidence="2 3">CTTW</strain>
    </source>
</reference>
<dbReference type="RefSeq" id="WP_185256451.1">
    <property type="nucleotide sequence ID" value="NZ_AP023368.1"/>
</dbReference>
<dbReference type="InterPro" id="IPR029044">
    <property type="entry name" value="Nucleotide-diphossugar_trans"/>
</dbReference>
<proteinExistence type="predicted"/>
<feature type="domain" description="Glycosyltransferase 2-like" evidence="1">
    <location>
        <begin position="3"/>
        <end position="169"/>
    </location>
</feature>
<protein>
    <recommendedName>
        <fullName evidence="1">Glycosyltransferase 2-like domain-containing protein</fullName>
    </recommendedName>
</protein>
<dbReference type="Gene3D" id="3.90.550.10">
    <property type="entry name" value="Spore Coat Polysaccharide Biosynthesis Protein SpsA, Chain A"/>
    <property type="match status" value="1"/>
</dbReference>
<keyword evidence="3" id="KW-1185">Reference proteome</keyword>
<dbReference type="PANTHER" id="PTHR22916:SF3">
    <property type="entry name" value="UDP-GLCNAC:BETAGAL BETA-1,3-N-ACETYLGLUCOSAMINYLTRANSFERASE-LIKE PROTEIN 1"/>
    <property type="match status" value="1"/>
</dbReference>
<gene>
    <name evidence="2" type="ORF">bsdcttw_38570</name>
</gene>
<dbReference type="GO" id="GO:0016758">
    <property type="term" value="F:hexosyltransferase activity"/>
    <property type="evidence" value="ECO:0007669"/>
    <property type="project" value="UniProtKB-ARBA"/>
</dbReference>
<evidence type="ECO:0000313" key="2">
    <source>
        <dbReference type="EMBL" id="BCK00817.1"/>
    </source>
</evidence>
<organism evidence="2 3">
    <name type="scientific">Anaerocolumna chitinilytica</name>
    <dbReference type="NCBI Taxonomy" id="1727145"/>
    <lineage>
        <taxon>Bacteria</taxon>
        <taxon>Bacillati</taxon>
        <taxon>Bacillota</taxon>
        <taxon>Clostridia</taxon>
        <taxon>Lachnospirales</taxon>
        <taxon>Lachnospiraceae</taxon>
        <taxon>Anaerocolumna</taxon>
    </lineage>
</organism>
<dbReference type="KEGG" id="acht:bsdcttw_38570"/>
<dbReference type="InterPro" id="IPR001173">
    <property type="entry name" value="Glyco_trans_2-like"/>
</dbReference>
<dbReference type="EMBL" id="AP023368">
    <property type="protein sequence ID" value="BCK00817.1"/>
    <property type="molecule type" value="Genomic_DNA"/>
</dbReference>
<dbReference type="Proteomes" id="UP000515703">
    <property type="component" value="Chromosome"/>
</dbReference>
<sequence>MITVLTATYNRGNILHYLYNSLLEQTSKDFEWIVIDDGSEDNTEIIVNKWISETPNFNISYYKMKNGGKHRAVNLGVTYAKYSYIFIVDSDDYLLNNTIGKIHEWIKTISHDNTFAGVSGVKGYDKDSIVGEYPKLKNKNYIDATNLQRNKFHLNGDKAEIYRTDLLKKYPFPEFENEKFVTEATVWNAIAYDGYKIRWFRDIIYICKYNEDGLTQMGIDKEINSYNGFVHFIKQRMKTEKGINYIKAICTFTNVSRKKGYNTLQMSNILGINLLFIKLINIIDSLYRVIKSS</sequence>